<name>A0A291RMG8_9NOCA</name>
<reference evidence="1 2" key="1">
    <citation type="submission" date="2017-10" db="EMBL/GenBank/DDBJ databases">
        <title>Comparative genomics between pathogenic Norcardia.</title>
        <authorList>
            <person name="Zeng L."/>
        </authorList>
    </citation>
    <scope>NUCLEOTIDE SEQUENCE [LARGE SCALE GENOMIC DNA]</scope>
    <source>
        <strain evidence="1 2">NC_YFY_NT001</strain>
    </source>
</reference>
<dbReference type="Proteomes" id="UP000221961">
    <property type="component" value="Chromosome"/>
</dbReference>
<evidence type="ECO:0000313" key="2">
    <source>
        <dbReference type="Proteomes" id="UP000221961"/>
    </source>
</evidence>
<dbReference type="InterPro" id="IPR008792">
    <property type="entry name" value="PQQD"/>
</dbReference>
<sequence length="96" mass="10596">MTPRLRPDLVMTETDSGAVLLDQRTGQYWQLNETGAHTLRKLIRGTPAQDIAADFARRYGIAVTDAAADIAAVVERLTTTGLMVTGRPARRRFPWG</sequence>
<protein>
    <submittedName>
        <fullName evidence="1">PqqD family protein</fullName>
    </submittedName>
</protein>
<organism evidence="1 2">
    <name type="scientific">Nocardia terpenica</name>
    <dbReference type="NCBI Taxonomy" id="455432"/>
    <lineage>
        <taxon>Bacteria</taxon>
        <taxon>Bacillati</taxon>
        <taxon>Actinomycetota</taxon>
        <taxon>Actinomycetes</taxon>
        <taxon>Mycobacteriales</taxon>
        <taxon>Nocardiaceae</taxon>
        <taxon>Nocardia</taxon>
    </lineage>
</organism>
<dbReference type="Pfam" id="PF05402">
    <property type="entry name" value="PqqD"/>
    <property type="match status" value="1"/>
</dbReference>
<gene>
    <name evidence="1" type="ORF">CRH09_24030</name>
</gene>
<evidence type="ECO:0000313" key="1">
    <source>
        <dbReference type="EMBL" id="ATL68801.1"/>
    </source>
</evidence>
<dbReference type="AlphaFoldDB" id="A0A291RMG8"/>
<dbReference type="NCBIfam" id="NF033530">
    <property type="entry name" value="lasso_PqqD_Strm"/>
    <property type="match status" value="1"/>
</dbReference>
<proteinExistence type="predicted"/>
<dbReference type="Gene3D" id="1.10.10.1150">
    <property type="entry name" value="Coenzyme PQQ synthesis protein D (PqqD)"/>
    <property type="match status" value="1"/>
</dbReference>
<dbReference type="InterPro" id="IPR041881">
    <property type="entry name" value="PqqD_sf"/>
</dbReference>
<dbReference type="EMBL" id="CP023778">
    <property type="protein sequence ID" value="ATL68801.1"/>
    <property type="molecule type" value="Genomic_DNA"/>
</dbReference>
<accession>A0A291RMG8</accession>
<dbReference type="KEGG" id="ntp:CRH09_24030"/>